<gene>
    <name evidence="3" type="ORF">CI109_103892</name>
</gene>
<proteinExistence type="predicted"/>
<feature type="region of interest" description="Disordered" evidence="1">
    <location>
        <begin position="113"/>
        <end position="161"/>
    </location>
</feature>
<evidence type="ECO:0000256" key="2">
    <source>
        <dbReference type="SAM" id="SignalP"/>
    </source>
</evidence>
<dbReference type="GeneID" id="43590946"/>
<dbReference type="KEGG" id="ksn:43590946"/>
<sequence>MLLNAATVVAMILACSSTGKAMPTATEGDLAPRAYQSGTATCYSKCPDSIGGSPYQGGYDQQGEYYYDGQAFHVCYYYVGDFQAYAECDYDLNGVYIGSSAYDPNDRDARCGERAPTSGCGITPGSQDFKKRHVPRQLTKSEKVIRARQYQPKKEKRSFVN</sequence>
<dbReference type="AlphaFoldDB" id="A0A5M6BT57"/>
<dbReference type="EMBL" id="CP144057">
    <property type="protein sequence ID" value="WWD19432.1"/>
    <property type="molecule type" value="Genomic_DNA"/>
</dbReference>
<feature type="chain" id="PRO_5043870732" evidence="2">
    <location>
        <begin position="22"/>
        <end position="161"/>
    </location>
</feature>
<reference evidence="3" key="1">
    <citation type="submission" date="2017-08" db="EMBL/GenBank/DDBJ databases">
        <authorList>
            <person name="Cuomo C."/>
            <person name="Billmyre B."/>
            <person name="Heitman J."/>
        </authorList>
    </citation>
    <scope>NUCLEOTIDE SEQUENCE</scope>
    <source>
        <strain evidence="3">CBS 12478</strain>
    </source>
</reference>
<protein>
    <submittedName>
        <fullName evidence="3">Uncharacterized protein</fullName>
    </submittedName>
</protein>
<evidence type="ECO:0000256" key="1">
    <source>
        <dbReference type="SAM" id="MobiDB-lite"/>
    </source>
</evidence>
<organism evidence="3 4">
    <name type="scientific">Kwoniella shandongensis</name>
    <dbReference type="NCBI Taxonomy" id="1734106"/>
    <lineage>
        <taxon>Eukaryota</taxon>
        <taxon>Fungi</taxon>
        <taxon>Dikarya</taxon>
        <taxon>Basidiomycota</taxon>
        <taxon>Agaricomycotina</taxon>
        <taxon>Tremellomycetes</taxon>
        <taxon>Tremellales</taxon>
        <taxon>Cryptococcaceae</taxon>
        <taxon>Kwoniella</taxon>
    </lineage>
</organism>
<feature type="signal peptide" evidence="2">
    <location>
        <begin position="1"/>
        <end position="21"/>
    </location>
</feature>
<evidence type="ECO:0000313" key="4">
    <source>
        <dbReference type="Proteomes" id="UP000322225"/>
    </source>
</evidence>
<reference evidence="3" key="2">
    <citation type="submission" date="2024-01" db="EMBL/GenBank/DDBJ databases">
        <title>Comparative genomics of Cryptococcus and Kwoniella reveals pathogenesis evolution and contrasting modes of karyotype evolution via chromosome fusion or intercentromeric recombination.</title>
        <authorList>
            <person name="Coelho M.A."/>
            <person name="David-Palma M."/>
            <person name="Shea T."/>
            <person name="Bowers K."/>
            <person name="McGinley-Smith S."/>
            <person name="Mohammad A.W."/>
            <person name="Gnirke A."/>
            <person name="Yurkov A.M."/>
            <person name="Nowrousian M."/>
            <person name="Sun S."/>
            <person name="Cuomo C.A."/>
            <person name="Heitman J."/>
        </authorList>
    </citation>
    <scope>NUCLEOTIDE SEQUENCE</scope>
    <source>
        <strain evidence="3">CBS 12478</strain>
    </source>
</reference>
<keyword evidence="2" id="KW-0732">Signal</keyword>
<name>A0A5M6BT57_9TREE</name>
<accession>A0A5M6BT57</accession>
<keyword evidence="4" id="KW-1185">Reference proteome</keyword>
<dbReference type="Proteomes" id="UP000322225">
    <property type="component" value="Chromosome 7"/>
</dbReference>
<evidence type="ECO:0000313" key="3">
    <source>
        <dbReference type="EMBL" id="WWD19432.1"/>
    </source>
</evidence>
<dbReference type="RefSeq" id="XP_031858986.1">
    <property type="nucleotide sequence ID" value="XM_032006783.1"/>
</dbReference>